<dbReference type="EMBL" id="KN822083">
    <property type="protein sequence ID" value="KIM58621.1"/>
    <property type="molecule type" value="Genomic_DNA"/>
</dbReference>
<keyword evidence="1" id="KW-0472">Membrane</keyword>
<evidence type="ECO:0000256" key="1">
    <source>
        <dbReference type="RuleBase" id="RU364128"/>
    </source>
</evidence>
<comment type="subunit">
    <text evidence="1">Homooligomer.</text>
</comment>
<evidence type="ECO:0000313" key="3">
    <source>
        <dbReference type="Proteomes" id="UP000053989"/>
    </source>
</evidence>
<dbReference type="InterPro" id="IPR008839">
    <property type="entry name" value="MDM33_fungi"/>
</dbReference>
<comment type="subcellular location">
    <subcellularLocation>
        <location evidence="1">Mitochondrion inner membrane</location>
        <topology evidence="1">Multi-pass membrane protein</topology>
    </subcellularLocation>
</comment>
<reference evidence="2 3" key="1">
    <citation type="submission" date="2014-04" db="EMBL/GenBank/DDBJ databases">
        <authorList>
            <consortium name="DOE Joint Genome Institute"/>
            <person name="Kuo A."/>
            <person name="Kohler A."/>
            <person name="Nagy L.G."/>
            <person name="Floudas D."/>
            <person name="Copeland A."/>
            <person name="Barry K.W."/>
            <person name="Cichocki N."/>
            <person name="Veneault-Fourrey C."/>
            <person name="LaButti K."/>
            <person name="Lindquist E.A."/>
            <person name="Lipzen A."/>
            <person name="Lundell T."/>
            <person name="Morin E."/>
            <person name="Murat C."/>
            <person name="Sun H."/>
            <person name="Tunlid A."/>
            <person name="Henrissat B."/>
            <person name="Grigoriev I.V."/>
            <person name="Hibbett D.S."/>
            <person name="Martin F."/>
            <person name="Nordberg H.P."/>
            <person name="Cantor M.N."/>
            <person name="Hua S.X."/>
        </authorList>
    </citation>
    <scope>NUCLEOTIDE SEQUENCE [LARGE SCALE GENOMIC DNA]</scope>
    <source>
        <strain evidence="2 3">Foug A</strain>
    </source>
</reference>
<dbReference type="Pfam" id="PF05546">
    <property type="entry name" value="She9_MDM33"/>
    <property type="match status" value="1"/>
</dbReference>
<comment type="similarity">
    <text evidence="1">Belongs to the SHE9 family.</text>
</comment>
<dbReference type="OrthoDB" id="5595506at2759"/>
<keyword evidence="1" id="KW-0809">Transit peptide</keyword>
<gene>
    <name evidence="2" type="ORF">SCLCIDRAFT_27891</name>
</gene>
<dbReference type="InParanoid" id="A0A0C3DRM5"/>
<dbReference type="HOGENOM" id="CLU_960296_0_0_1"/>
<protein>
    <recommendedName>
        <fullName evidence="1">Sensitive to high expression protein 9, mitochondrial</fullName>
    </recommendedName>
</protein>
<proteinExistence type="inferred from homology"/>
<keyword evidence="3" id="KW-1185">Reference proteome</keyword>
<keyword evidence="1" id="KW-0496">Mitochondrion</keyword>
<sequence length="290" mass="32265">MPDGAVFHVATPLSRRLQSPDNSLDIVLRAIYIIAVPPLRNLHDDFQASVPLSSPAHKTPLSSPEDTPTLLSSKFRRLTITLSCTAFVSVYDSHPTDTYDVDSASAGTKLEQFKLFEREGRAFYQGPASKEVDGVEDHQEGIASPRSRESQAPLQCADRRPTLCRFAYAENFAQHLNGATGHDAISLLKRRVMERSVPLLLSTLSLLPFAKIKAAWQAVRGAKFAYDEAVSISRAAVQHDVNELQQHTSRWIMRTSRRHNPRQPSQHSRIHIAECIHACHNGTLSWEAGV</sequence>
<dbReference type="GO" id="GO:0005743">
    <property type="term" value="C:mitochondrial inner membrane"/>
    <property type="evidence" value="ECO:0007669"/>
    <property type="project" value="UniProtKB-SubCell"/>
</dbReference>
<name>A0A0C3DRM5_9AGAM</name>
<comment type="function">
    <text evidence="1">Required for the maintenance of the structure of the mitochondrial inner membrane. Involved in mitochondrial morphology.</text>
</comment>
<evidence type="ECO:0000313" key="2">
    <source>
        <dbReference type="EMBL" id="KIM58621.1"/>
    </source>
</evidence>
<organism evidence="2 3">
    <name type="scientific">Scleroderma citrinum Foug A</name>
    <dbReference type="NCBI Taxonomy" id="1036808"/>
    <lineage>
        <taxon>Eukaryota</taxon>
        <taxon>Fungi</taxon>
        <taxon>Dikarya</taxon>
        <taxon>Basidiomycota</taxon>
        <taxon>Agaricomycotina</taxon>
        <taxon>Agaricomycetes</taxon>
        <taxon>Agaricomycetidae</taxon>
        <taxon>Boletales</taxon>
        <taxon>Sclerodermatineae</taxon>
        <taxon>Sclerodermataceae</taxon>
        <taxon>Scleroderma</taxon>
    </lineage>
</organism>
<accession>A0A0C3DRM5</accession>
<dbReference type="Proteomes" id="UP000053989">
    <property type="component" value="Unassembled WGS sequence"/>
</dbReference>
<keyword evidence="1" id="KW-0999">Mitochondrion inner membrane</keyword>
<reference evidence="3" key="2">
    <citation type="submission" date="2015-01" db="EMBL/GenBank/DDBJ databases">
        <title>Evolutionary Origins and Diversification of the Mycorrhizal Mutualists.</title>
        <authorList>
            <consortium name="DOE Joint Genome Institute"/>
            <consortium name="Mycorrhizal Genomics Consortium"/>
            <person name="Kohler A."/>
            <person name="Kuo A."/>
            <person name="Nagy L.G."/>
            <person name="Floudas D."/>
            <person name="Copeland A."/>
            <person name="Barry K.W."/>
            <person name="Cichocki N."/>
            <person name="Veneault-Fourrey C."/>
            <person name="LaButti K."/>
            <person name="Lindquist E.A."/>
            <person name="Lipzen A."/>
            <person name="Lundell T."/>
            <person name="Morin E."/>
            <person name="Murat C."/>
            <person name="Riley R."/>
            <person name="Ohm R."/>
            <person name="Sun H."/>
            <person name="Tunlid A."/>
            <person name="Henrissat B."/>
            <person name="Grigoriev I.V."/>
            <person name="Hibbett D.S."/>
            <person name="Martin F."/>
        </authorList>
    </citation>
    <scope>NUCLEOTIDE SEQUENCE [LARGE SCALE GENOMIC DNA]</scope>
    <source>
        <strain evidence="3">Foug A</strain>
    </source>
</reference>
<dbReference type="AlphaFoldDB" id="A0A0C3DRM5"/>